<dbReference type="SUPFAM" id="SSF69279">
    <property type="entry name" value="Phage tail proteins"/>
    <property type="match status" value="2"/>
</dbReference>
<dbReference type="PANTHER" id="PTHR32305:SF15">
    <property type="entry name" value="PROTEIN RHSA-RELATED"/>
    <property type="match status" value="1"/>
</dbReference>
<dbReference type="Pfam" id="PF04717">
    <property type="entry name" value="Phage_base_V"/>
    <property type="match status" value="1"/>
</dbReference>
<dbReference type="Gene3D" id="3.55.50.10">
    <property type="entry name" value="Baseplate protein-like domains"/>
    <property type="match status" value="1"/>
</dbReference>
<dbReference type="Proteomes" id="UP001143674">
    <property type="component" value="Unassembled WGS sequence"/>
</dbReference>
<accession>A0AAE3T5A1</accession>
<evidence type="ECO:0000256" key="3">
    <source>
        <dbReference type="ARBA" id="ARBA00022525"/>
    </source>
</evidence>
<dbReference type="Pfam" id="PF22178">
    <property type="entry name" value="Gp5_trimer_C"/>
    <property type="match status" value="1"/>
</dbReference>
<dbReference type="PANTHER" id="PTHR32305">
    <property type="match status" value="1"/>
</dbReference>
<evidence type="ECO:0000259" key="5">
    <source>
        <dbReference type="Pfam" id="PF22178"/>
    </source>
</evidence>
<dbReference type="SUPFAM" id="SSF69349">
    <property type="entry name" value="Phage fibre proteins"/>
    <property type="match status" value="1"/>
</dbReference>
<dbReference type="InterPro" id="IPR006533">
    <property type="entry name" value="T6SS_Vgr_RhsGE"/>
</dbReference>
<dbReference type="GO" id="GO:0005576">
    <property type="term" value="C:extracellular region"/>
    <property type="evidence" value="ECO:0007669"/>
    <property type="project" value="UniProtKB-SubCell"/>
</dbReference>
<evidence type="ECO:0000313" key="6">
    <source>
        <dbReference type="EMBL" id="MDB0524006.1"/>
    </source>
</evidence>
<dbReference type="InterPro" id="IPR054030">
    <property type="entry name" value="Gp5_Vgr_C"/>
</dbReference>
<protein>
    <submittedName>
        <fullName evidence="6">Type VI secretion system Vgr family protein</fullName>
    </submittedName>
</protein>
<gene>
    <name evidence="6" type="ORF">LBW55_20580</name>
</gene>
<comment type="caution">
    <text evidence="6">The sequence shown here is derived from an EMBL/GenBank/DDBJ whole genome shotgun (WGS) entry which is preliminary data.</text>
</comment>
<dbReference type="RefSeq" id="WP_184848532.1">
    <property type="nucleotide sequence ID" value="NZ_JABZEH010000001.1"/>
</dbReference>
<dbReference type="InterPro" id="IPR050708">
    <property type="entry name" value="T6SS_VgrG/RHS"/>
</dbReference>
<comment type="similarity">
    <text evidence="2">Belongs to the VgrG protein family.</text>
</comment>
<keyword evidence="3" id="KW-0964">Secreted</keyword>
<dbReference type="AlphaFoldDB" id="A0AAE3T5A1"/>
<dbReference type="SUPFAM" id="SSF69255">
    <property type="entry name" value="gp5 N-terminal domain-like"/>
    <property type="match status" value="1"/>
</dbReference>
<dbReference type="Gene3D" id="2.20.220.20">
    <property type="match status" value="1"/>
</dbReference>
<dbReference type="Gene3D" id="2.40.50.230">
    <property type="entry name" value="Gp5 N-terminal domain"/>
    <property type="match status" value="1"/>
</dbReference>
<proteinExistence type="inferred from homology"/>
<organism evidence="6 7">
    <name type="scientific">Ralstonia solanacearum</name>
    <name type="common">Pseudomonas solanacearum</name>
    <dbReference type="NCBI Taxonomy" id="305"/>
    <lineage>
        <taxon>Bacteria</taxon>
        <taxon>Pseudomonadati</taxon>
        <taxon>Pseudomonadota</taxon>
        <taxon>Betaproteobacteria</taxon>
        <taxon>Burkholderiales</taxon>
        <taxon>Burkholderiaceae</taxon>
        <taxon>Ralstonia</taxon>
        <taxon>Ralstonia solanacearum species complex</taxon>
    </lineage>
</organism>
<dbReference type="InterPro" id="IPR006531">
    <property type="entry name" value="Gp5/Vgr_OB"/>
</dbReference>
<dbReference type="Pfam" id="PF05954">
    <property type="entry name" value="Phage_GPD"/>
    <property type="match status" value="1"/>
</dbReference>
<sequence length="919" mass="99511">MSFAGNTNIPGGAGGALTGGLGNVGTIAGMAGQIGALGGMPGAGLIGGAASAMQLAQTGLSLLGKTPGSIADAINSATGARALLTQDFRYITIETPLGADVLLVSALVADEHVNRLPEIHLDLLSHRNDIGFEEIVGQRVKIMLDPRSRNTSLASIVAGADPGSERRYFDGYVASFGRVGNPGAVTRYEMTVVPWFWFLTRSTDCRIFQNQSAQDILGSIFQELGFPDFEFHLWGDHPTLEYVVMYDESYYNFCARLMEQEGLVWTIRYEQNKHVLVIGDANTMFRQIASLAAVPYYADSAASEMNGIARWDEAFQFRVGKITFRDFNYNQPSSRLMHVEEPTMLKHPNIGATERYQYHSLYDRGADGRRYARYAMEAEEAQARHFHGAGFAQAMTTSARFTLVNHSASLYNDKQFILLRVRHEAVNDYTRQAAEMPYRNTFTCLPLDIPFRPERRTPKPYMHGTQSAIVVGPKGEEIYTDGSRVKLHFLWDRRGKLDGSDSMWVRVSQPWAGKGWGGSAIPRIGQEVVVAFNQGDPDNPIVVGRVFNGESGNPYHESSGQTMGIRSQTHKGTGFNELRFSDVNGAEEVFVHAQKDMNTVIKDNETRSVEAGNRAITVHKGDEVKRVAQGSLTENIAKARGTTANTVNVQALAGDAGPGKQRYQATDEIEHRVGESVVTLKPDSIRLTHGASTILINGSGIYIDGPVIHLNQGTSGSAAPAAAGVTPAGNADSMVKTGLGDDVDKLAGKSPSLQADMKKLKDDGWKIKYGAPGGGSFAIRGEEQTITLDGNLRGNVAATTQTLAHEVGHAIYPFKEDSSSKAAYVNGTLADEGAATVNNIKVQREILANGGQDIGIAGNGANHAAYNKAYEQFLKDGNAEAARQAIGAQFGKGEITSNTHQPYAEYYGSAYDKSFPLKK</sequence>
<dbReference type="NCBIfam" id="TIGR01646">
    <property type="entry name" value="vgr_GE"/>
    <property type="match status" value="1"/>
</dbReference>
<feature type="domain" description="Gp5/Type VI secretion system Vgr protein OB-fold" evidence="4">
    <location>
        <begin position="498"/>
        <end position="547"/>
    </location>
</feature>
<comment type="subcellular location">
    <subcellularLocation>
        <location evidence="1">Secreted</location>
    </subcellularLocation>
</comment>
<reference evidence="6" key="1">
    <citation type="submission" date="2021-09" db="EMBL/GenBank/DDBJ databases">
        <title>Genomic analysis of Ralstonia spp.</title>
        <authorList>
            <person name="Aburjaile F."/>
            <person name="Ariute J.C."/>
            <person name="Pais A.K.L."/>
            <person name="Albuquerque G.M.R."/>
            <person name="Silva A.M.F."/>
            <person name="Brenig B."/>
            <person name="Azevedo V."/>
            <person name="Matiuzzi M."/>
            <person name="Ramos R."/>
            <person name="Goes-Neto A."/>
            <person name="Soares S."/>
            <person name="Iseppon A.M.B."/>
            <person name="Souza E."/>
            <person name="Gama M."/>
        </authorList>
    </citation>
    <scope>NUCLEOTIDE SEQUENCE</scope>
    <source>
        <strain evidence="6">B4</strain>
    </source>
</reference>
<evidence type="ECO:0000313" key="7">
    <source>
        <dbReference type="Proteomes" id="UP001143674"/>
    </source>
</evidence>
<evidence type="ECO:0000256" key="2">
    <source>
        <dbReference type="ARBA" id="ARBA00005558"/>
    </source>
</evidence>
<feature type="domain" description="Gp5/Type VI secretion system Vgr C-terminal trimerisation" evidence="5">
    <location>
        <begin position="563"/>
        <end position="643"/>
    </location>
</feature>
<dbReference type="NCBIfam" id="TIGR03361">
    <property type="entry name" value="VI_Rhs_Vgr"/>
    <property type="match status" value="1"/>
</dbReference>
<evidence type="ECO:0000259" key="4">
    <source>
        <dbReference type="Pfam" id="PF04717"/>
    </source>
</evidence>
<evidence type="ECO:0000256" key="1">
    <source>
        <dbReference type="ARBA" id="ARBA00004613"/>
    </source>
</evidence>
<dbReference type="Gene3D" id="2.30.110.50">
    <property type="match status" value="1"/>
</dbReference>
<name>A0AAE3T5A1_RALSL</name>
<dbReference type="InterPro" id="IPR017847">
    <property type="entry name" value="T6SS_RhsGE_Vgr_subset"/>
</dbReference>
<dbReference type="InterPro" id="IPR037026">
    <property type="entry name" value="Vgr_OB-fold_dom_sf"/>
</dbReference>
<dbReference type="Gene3D" id="4.10.220.110">
    <property type="match status" value="1"/>
</dbReference>
<dbReference type="EMBL" id="JAIVEX010000011">
    <property type="protein sequence ID" value="MDB0524006.1"/>
    <property type="molecule type" value="Genomic_DNA"/>
</dbReference>